<dbReference type="Proteomes" id="UP001143910">
    <property type="component" value="Unassembled WGS sequence"/>
</dbReference>
<proteinExistence type="predicted"/>
<keyword evidence="2" id="KW-1185">Reference proteome</keyword>
<evidence type="ECO:0000313" key="1">
    <source>
        <dbReference type="EMBL" id="KAJ2968332.1"/>
    </source>
</evidence>
<sequence>MLGKARTATFFLPQETVRLLRTGLELGDADNQLHNKTNSKQQTGTVGILTGNLITRQSYYTEAVVLALIAFKNTELTFNQALAV</sequence>
<protein>
    <submittedName>
        <fullName evidence="1">Uncharacterized protein</fullName>
    </submittedName>
</protein>
<name>A0ACC1MMU7_9HYPO</name>
<dbReference type="EMBL" id="JANJQO010002030">
    <property type="protein sequence ID" value="KAJ2968332.1"/>
    <property type="molecule type" value="Genomic_DNA"/>
</dbReference>
<accession>A0ACC1MMU7</accession>
<gene>
    <name evidence="1" type="ORF">NQ176_g9230</name>
</gene>
<evidence type="ECO:0000313" key="2">
    <source>
        <dbReference type="Proteomes" id="UP001143910"/>
    </source>
</evidence>
<organism evidence="1 2">
    <name type="scientific">Zarea fungicola</name>
    <dbReference type="NCBI Taxonomy" id="93591"/>
    <lineage>
        <taxon>Eukaryota</taxon>
        <taxon>Fungi</taxon>
        <taxon>Dikarya</taxon>
        <taxon>Ascomycota</taxon>
        <taxon>Pezizomycotina</taxon>
        <taxon>Sordariomycetes</taxon>
        <taxon>Hypocreomycetidae</taxon>
        <taxon>Hypocreales</taxon>
        <taxon>Cordycipitaceae</taxon>
        <taxon>Zarea</taxon>
    </lineage>
</organism>
<reference evidence="1" key="1">
    <citation type="submission" date="2022-08" db="EMBL/GenBank/DDBJ databases">
        <title>Genome Sequence of Lecanicillium fungicola.</title>
        <authorList>
            <person name="Buettner E."/>
        </authorList>
    </citation>
    <scope>NUCLEOTIDE SEQUENCE</scope>
    <source>
        <strain evidence="1">Babe33</strain>
    </source>
</reference>
<comment type="caution">
    <text evidence="1">The sequence shown here is derived from an EMBL/GenBank/DDBJ whole genome shotgun (WGS) entry which is preliminary data.</text>
</comment>